<feature type="region of interest" description="Disordered" evidence="1">
    <location>
        <begin position="67"/>
        <end position="89"/>
    </location>
</feature>
<organism evidence="3">
    <name type="scientific">Tanacetum cinerariifolium</name>
    <name type="common">Dalmatian daisy</name>
    <name type="synonym">Chrysanthemum cinerariifolium</name>
    <dbReference type="NCBI Taxonomy" id="118510"/>
    <lineage>
        <taxon>Eukaryota</taxon>
        <taxon>Viridiplantae</taxon>
        <taxon>Streptophyta</taxon>
        <taxon>Embryophyta</taxon>
        <taxon>Tracheophyta</taxon>
        <taxon>Spermatophyta</taxon>
        <taxon>Magnoliopsida</taxon>
        <taxon>eudicotyledons</taxon>
        <taxon>Gunneridae</taxon>
        <taxon>Pentapetalae</taxon>
        <taxon>asterids</taxon>
        <taxon>campanulids</taxon>
        <taxon>Asterales</taxon>
        <taxon>Asteraceae</taxon>
        <taxon>Asteroideae</taxon>
        <taxon>Anthemideae</taxon>
        <taxon>Anthemidinae</taxon>
        <taxon>Tanacetum</taxon>
    </lineage>
</organism>
<evidence type="ECO:0000259" key="2">
    <source>
        <dbReference type="Pfam" id="PF22936"/>
    </source>
</evidence>
<dbReference type="AlphaFoldDB" id="A0A699UIT0"/>
<dbReference type="Pfam" id="PF22936">
    <property type="entry name" value="Pol_BBD"/>
    <property type="match status" value="1"/>
</dbReference>
<dbReference type="InterPro" id="IPR054722">
    <property type="entry name" value="PolX-like_BBD"/>
</dbReference>
<proteinExistence type="predicted"/>
<protein>
    <recommendedName>
        <fullName evidence="2">Retrovirus-related Pol polyprotein from transposon TNT 1-94-like beta-barrel domain-containing protein</fullName>
    </recommendedName>
</protein>
<reference evidence="3" key="1">
    <citation type="journal article" date="2019" name="Sci. Rep.">
        <title>Draft genome of Tanacetum cinerariifolium, the natural source of mosquito coil.</title>
        <authorList>
            <person name="Yamashiro T."/>
            <person name="Shiraishi A."/>
            <person name="Satake H."/>
            <person name="Nakayama K."/>
        </authorList>
    </citation>
    <scope>NUCLEOTIDE SEQUENCE</scope>
</reference>
<accession>A0A699UIT0</accession>
<sequence>IVEKILRTLTKKYMFVVVSIEESKDIKQMSIEELQSTLVVHEQKFMKNEKEEEHALRIDTGDSSLVAKGRGRGRSSYRGRGHGRDSRCSNHMCGNKEQFVDMDLSFTNTVKHGNNTRMTVEGKGNIKLVLSGVTYVIKE</sequence>
<gene>
    <name evidence="3" type="ORF">Tci_894406</name>
</gene>
<evidence type="ECO:0000256" key="1">
    <source>
        <dbReference type="SAM" id="MobiDB-lite"/>
    </source>
</evidence>
<feature type="domain" description="Retrovirus-related Pol polyprotein from transposon TNT 1-94-like beta-barrel" evidence="2">
    <location>
        <begin position="85"/>
        <end position="133"/>
    </location>
</feature>
<feature type="non-terminal residue" evidence="3">
    <location>
        <position position="1"/>
    </location>
</feature>
<dbReference type="EMBL" id="BKCJ011337166">
    <property type="protein sequence ID" value="GFD22437.1"/>
    <property type="molecule type" value="Genomic_DNA"/>
</dbReference>
<name>A0A699UIT0_TANCI</name>
<feature type="non-terminal residue" evidence="3">
    <location>
        <position position="139"/>
    </location>
</feature>
<feature type="compositionally biased region" description="Basic residues" evidence="1">
    <location>
        <begin position="69"/>
        <end position="81"/>
    </location>
</feature>
<evidence type="ECO:0000313" key="3">
    <source>
        <dbReference type="EMBL" id="GFD22437.1"/>
    </source>
</evidence>
<comment type="caution">
    <text evidence="3">The sequence shown here is derived from an EMBL/GenBank/DDBJ whole genome shotgun (WGS) entry which is preliminary data.</text>
</comment>